<feature type="region of interest" description="Disordered" evidence="1">
    <location>
        <begin position="113"/>
        <end position="151"/>
    </location>
</feature>
<dbReference type="OrthoDB" id="3685284at2"/>
<dbReference type="InterPro" id="IPR004401">
    <property type="entry name" value="YbaB/EbfC"/>
</dbReference>
<comment type="caution">
    <text evidence="2">The sequence shown here is derived from an EMBL/GenBank/DDBJ whole genome shotgun (WGS) entry which is preliminary data.</text>
</comment>
<dbReference type="AlphaFoldDB" id="A0A4R2JHX4"/>
<dbReference type="Gene3D" id="3.30.1310.10">
    <property type="entry name" value="Nucleoid-associated protein YbaB-like domain"/>
    <property type="match status" value="1"/>
</dbReference>
<evidence type="ECO:0000313" key="2">
    <source>
        <dbReference type="EMBL" id="TCO56009.1"/>
    </source>
</evidence>
<sequence>MDTPEDVDRLVGEWSTRVTERARRFQIAQESVATLSVTESAANGAIRVTVGPSGIPTDIWLSDDTGRMRPAEVARQLMACMRRAQAGLADRVGAVMAETVGDSADAAAVVDAYHQRFPQDDPAPPSEAPTRLPQPVRTPAREDEEEWDTPW</sequence>
<dbReference type="RefSeq" id="WP_132122258.1">
    <property type="nucleotide sequence ID" value="NZ_SLWS01000007.1"/>
</dbReference>
<gene>
    <name evidence="2" type="ORF">EV192_107434</name>
</gene>
<feature type="compositionally biased region" description="Acidic residues" evidence="1">
    <location>
        <begin position="142"/>
        <end position="151"/>
    </location>
</feature>
<accession>A0A4R2JHX4</accession>
<organism evidence="2 3">
    <name type="scientific">Actinocrispum wychmicini</name>
    <dbReference type="NCBI Taxonomy" id="1213861"/>
    <lineage>
        <taxon>Bacteria</taxon>
        <taxon>Bacillati</taxon>
        <taxon>Actinomycetota</taxon>
        <taxon>Actinomycetes</taxon>
        <taxon>Pseudonocardiales</taxon>
        <taxon>Pseudonocardiaceae</taxon>
        <taxon>Actinocrispum</taxon>
    </lineage>
</organism>
<evidence type="ECO:0000256" key="1">
    <source>
        <dbReference type="SAM" id="MobiDB-lite"/>
    </source>
</evidence>
<dbReference type="Proteomes" id="UP000295680">
    <property type="component" value="Unassembled WGS sequence"/>
</dbReference>
<keyword evidence="2" id="KW-0238">DNA-binding</keyword>
<dbReference type="InterPro" id="IPR036894">
    <property type="entry name" value="YbaB-like_sf"/>
</dbReference>
<evidence type="ECO:0000313" key="3">
    <source>
        <dbReference type="Proteomes" id="UP000295680"/>
    </source>
</evidence>
<protein>
    <submittedName>
        <fullName evidence="2">YbaB/EbfC DNA-binding family protein</fullName>
    </submittedName>
</protein>
<reference evidence="2 3" key="1">
    <citation type="submission" date="2019-03" db="EMBL/GenBank/DDBJ databases">
        <title>Genomic Encyclopedia of Type Strains, Phase IV (KMG-IV): sequencing the most valuable type-strain genomes for metagenomic binning, comparative biology and taxonomic classification.</title>
        <authorList>
            <person name="Goeker M."/>
        </authorList>
    </citation>
    <scope>NUCLEOTIDE SEQUENCE [LARGE SCALE GENOMIC DNA]</scope>
    <source>
        <strain evidence="2 3">DSM 45934</strain>
    </source>
</reference>
<name>A0A4R2JHX4_9PSEU</name>
<dbReference type="Pfam" id="PF02575">
    <property type="entry name" value="YbaB_DNA_bd"/>
    <property type="match status" value="1"/>
</dbReference>
<dbReference type="GO" id="GO:0003677">
    <property type="term" value="F:DNA binding"/>
    <property type="evidence" value="ECO:0007669"/>
    <property type="project" value="UniProtKB-KW"/>
</dbReference>
<proteinExistence type="predicted"/>
<dbReference type="EMBL" id="SLWS01000007">
    <property type="protein sequence ID" value="TCO56009.1"/>
    <property type="molecule type" value="Genomic_DNA"/>
</dbReference>
<keyword evidence="3" id="KW-1185">Reference proteome</keyword>